<keyword evidence="2" id="KW-0964">Secreted</keyword>
<evidence type="ECO:0000256" key="3">
    <source>
        <dbReference type="ARBA" id="ARBA00022670"/>
    </source>
</evidence>
<dbReference type="AlphaFoldDB" id="A0AAN7ZF90"/>
<dbReference type="Pfam" id="PF00089">
    <property type="entry name" value="Trypsin"/>
    <property type="match status" value="1"/>
</dbReference>
<sequence length="281" mass="31820">MKNLIVNSINIVNISEPNWLQEPKPKPLITHGKPTAEGEYPWHAALYRAKGFDLVYICGGALISSAYVITVAHCITRTKTTDTLNPSNMRVYLGKYYLTKFSNPGVQDHAVDEIKRHPQYNSYTYANDIALIRLAKRAQLTIFVRPVCLWPHSRDLDSIVGEHGEVVGWGYDQYGKITDRLMQITMPVVTQGMCIQSNPLFYSHYTTDMTYCAGYKNGSSVCNGDSGGGMVFLLKDTMRWYLRGLVSISIALRSHFCDYSNYVVFTDTAKYLDWIRSIIAK</sequence>
<keyword evidence="8" id="KW-1015">Disulfide bond</keyword>
<dbReference type="InterPro" id="IPR001314">
    <property type="entry name" value="Peptidase_S1A"/>
</dbReference>
<evidence type="ECO:0000256" key="5">
    <source>
        <dbReference type="ARBA" id="ARBA00022801"/>
    </source>
</evidence>
<dbReference type="EMBL" id="JAVRBK010000010">
    <property type="protein sequence ID" value="KAK5638496.1"/>
    <property type="molecule type" value="Genomic_DNA"/>
</dbReference>
<feature type="domain" description="Peptidase S1" evidence="9">
    <location>
        <begin position="29"/>
        <end position="280"/>
    </location>
</feature>
<evidence type="ECO:0000256" key="4">
    <source>
        <dbReference type="ARBA" id="ARBA00022729"/>
    </source>
</evidence>
<dbReference type="SMART" id="SM00020">
    <property type="entry name" value="Tryp_SPc"/>
    <property type="match status" value="1"/>
</dbReference>
<dbReference type="Gene3D" id="2.40.10.10">
    <property type="entry name" value="Trypsin-like serine proteases"/>
    <property type="match status" value="1"/>
</dbReference>
<dbReference type="PANTHER" id="PTHR24260">
    <property type="match status" value="1"/>
</dbReference>
<organism evidence="10 11">
    <name type="scientific">Pyrocoelia pectoralis</name>
    <dbReference type="NCBI Taxonomy" id="417401"/>
    <lineage>
        <taxon>Eukaryota</taxon>
        <taxon>Metazoa</taxon>
        <taxon>Ecdysozoa</taxon>
        <taxon>Arthropoda</taxon>
        <taxon>Hexapoda</taxon>
        <taxon>Insecta</taxon>
        <taxon>Pterygota</taxon>
        <taxon>Neoptera</taxon>
        <taxon>Endopterygota</taxon>
        <taxon>Coleoptera</taxon>
        <taxon>Polyphaga</taxon>
        <taxon>Elateriformia</taxon>
        <taxon>Elateroidea</taxon>
        <taxon>Lampyridae</taxon>
        <taxon>Lampyrinae</taxon>
        <taxon>Pyrocoelia</taxon>
    </lineage>
</organism>
<dbReference type="FunFam" id="2.40.10.10:FF:000146">
    <property type="entry name" value="Serine protease 53"/>
    <property type="match status" value="1"/>
</dbReference>
<keyword evidence="7" id="KW-0865">Zymogen</keyword>
<dbReference type="PRINTS" id="PR00722">
    <property type="entry name" value="CHYMOTRYPSIN"/>
</dbReference>
<name>A0AAN7ZF90_9COLE</name>
<gene>
    <name evidence="10" type="ORF">RI129_012791</name>
</gene>
<dbReference type="SUPFAM" id="SSF50494">
    <property type="entry name" value="Trypsin-like serine proteases"/>
    <property type="match status" value="1"/>
</dbReference>
<evidence type="ECO:0000256" key="7">
    <source>
        <dbReference type="ARBA" id="ARBA00023145"/>
    </source>
</evidence>
<dbReference type="InterPro" id="IPR043504">
    <property type="entry name" value="Peptidase_S1_PA_chymotrypsin"/>
</dbReference>
<keyword evidence="5" id="KW-0378">Hydrolase</keyword>
<evidence type="ECO:0000313" key="11">
    <source>
        <dbReference type="Proteomes" id="UP001329430"/>
    </source>
</evidence>
<evidence type="ECO:0000256" key="2">
    <source>
        <dbReference type="ARBA" id="ARBA00022525"/>
    </source>
</evidence>
<evidence type="ECO:0000313" key="10">
    <source>
        <dbReference type="EMBL" id="KAK5638496.1"/>
    </source>
</evidence>
<evidence type="ECO:0000256" key="8">
    <source>
        <dbReference type="ARBA" id="ARBA00023157"/>
    </source>
</evidence>
<dbReference type="GO" id="GO:0005576">
    <property type="term" value="C:extracellular region"/>
    <property type="evidence" value="ECO:0007669"/>
    <property type="project" value="UniProtKB-SubCell"/>
</dbReference>
<dbReference type="InterPro" id="IPR009003">
    <property type="entry name" value="Peptidase_S1_PA"/>
</dbReference>
<dbReference type="GO" id="GO:0006508">
    <property type="term" value="P:proteolysis"/>
    <property type="evidence" value="ECO:0007669"/>
    <property type="project" value="UniProtKB-KW"/>
</dbReference>
<dbReference type="InterPro" id="IPR051333">
    <property type="entry name" value="CLIP_Serine_Protease"/>
</dbReference>
<accession>A0AAN7ZF90</accession>
<protein>
    <recommendedName>
        <fullName evidence="9">Peptidase S1 domain-containing protein</fullName>
    </recommendedName>
</protein>
<comment type="caution">
    <text evidence="10">The sequence shown here is derived from an EMBL/GenBank/DDBJ whole genome shotgun (WGS) entry which is preliminary data.</text>
</comment>
<keyword evidence="4" id="KW-0732">Signal</keyword>
<proteinExistence type="predicted"/>
<comment type="subcellular location">
    <subcellularLocation>
        <location evidence="1">Secreted</location>
    </subcellularLocation>
</comment>
<dbReference type="PANTHER" id="PTHR24260:SF143">
    <property type="entry name" value="SERINE PROTEASE GD-LIKE PROTEIN"/>
    <property type="match status" value="1"/>
</dbReference>
<reference evidence="10 11" key="1">
    <citation type="journal article" date="2024" name="Insects">
        <title>An Improved Chromosome-Level Genome Assembly of the Firefly Pyrocoelia pectoralis.</title>
        <authorList>
            <person name="Fu X."/>
            <person name="Meyer-Rochow V.B."/>
            <person name="Ballantyne L."/>
            <person name="Zhu X."/>
        </authorList>
    </citation>
    <scope>NUCLEOTIDE SEQUENCE [LARGE SCALE GENOMIC DNA]</scope>
    <source>
        <strain evidence="10">XCY_ONT2</strain>
    </source>
</reference>
<evidence type="ECO:0000256" key="1">
    <source>
        <dbReference type="ARBA" id="ARBA00004613"/>
    </source>
</evidence>
<keyword evidence="3" id="KW-0645">Protease</keyword>
<dbReference type="InterPro" id="IPR001254">
    <property type="entry name" value="Trypsin_dom"/>
</dbReference>
<evidence type="ECO:0000256" key="6">
    <source>
        <dbReference type="ARBA" id="ARBA00022825"/>
    </source>
</evidence>
<dbReference type="GO" id="GO:0004252">
    <property type="term" value="F:serine-type endopeptidase activity"/>
    <property type="evidence" value="ECO:0007669"/>
    <property type="project" value="InterPro"/>
</dbReference>
<keyword evidence="11" id="KW-1185">Reference proteome</keyword>
<dbReference type="CDD" id="cd00190">
    <property type="entry name" value="Tryp_SPc"/>
    <property type="match status" value="1"/>
</dbReference>
<keyword evidence="6" id="KW-0720">Serine protease</keyword>
<dbReference type="PROSITE" id="PS50240">
    <property type="entry name" value="TRYPSIN_DOM"/>
    <property type="match status" value="1"/>
</dbReference>
<dbReference type="Proteomes" id="UP001329430">
    <property type="component" value="Chromosome 10"/>
</dbReference>
<evidence type="ECO:0000259" key="9">
    <source>
        <dbReference type="PROSITE" id="PS50240"/>
    </source>
</evidence>